<evidence type="ECO:0000313" key="2">
    <source>
        <dbReference type="EMBL" id="EGI63988.1"/>
    </source>
</evidence>
<dbReference type="AlphaFoldDB" id="F4WP57"/>
<keyword evidence="3" id="KW-1185">Reference proteome</keyword>
<proteinExistence type="predicted"/>
<dbReference type="STRING" id="103372.F4WP57"/>
<sequence length="232" mass="26239">MEEVAWHPCRRVPHASLTTMESMRFPSLRVVNNDDGDDNEAIYRHAFAHVLVDVRRFESFREFAIFTRNKLARERTVSPLAMKDLDRSCQLFLFAHAKSACFRDSTDSSDCAHQGISSTIDDTTPAEIQPHKRQFAYFAKRVAWVTSASGSLAVTEQKAKDGKRNLLKQLWLAPFSYVREDRQEQRVACVRCGYRRRSGGSGSREDMEHEPAAAAAAAVGEKMLRVPEEEAG</sequence>
<dbReference type="EMBL" id="GL888243">
    <property type="protein sequence ID" value="EGI63988.1"/>
    <property type="molecule type" value="Genomic_DNA"/>
</dbReference>
<organism evidence="3">
    <name type="scientific">Acromyrmex echinatior</name>
    <name type="common">Panamanian leafcutter ant</name>
    <name type="synonym">Acromyrmex octospinosus echinatior</name>
    <dbReference type="NCBI Taxonomy" id="103372"/>
    <lineage>
        <taxon>Eukaryota</taxon>
        <taxon>Metazoa</taxon>
        <taxon>Ecdysozoa</taxon>
        <taxon>Arthropoda</taxon>
        <taxon>Hexapoda</taxon>
        <taxon>Insecta</taxon>
        <taxon>Pterygota</taxon>
        <taxon>Neoptera</taxon>
        <taxon>Endopterygota</taxon>
        <taxon>Hymenoptera</taxon>
        <taxon>Apocrita</taxon>
        <taxon>Aculeata</taxon>
        <taxon>Formicoidea</taxon>
        <taxon>Formicidae</taxon>
        <taxon>Myrmicinae</taxon>
        <taxon>Acromyrmex</taxon>
    </lineage>
</organism>
<reference evidence="2" key="1">
    <citation type="submission" date="2011-02" db="EMBL/GenBank/DDBJ databases">
        <title>The genome of the leaf-cutting ant Acromyrmex echinatior suggests key adaptations to social evolution and fungus farming.</title>
        <authorList>
            <person name="Nygaard S."/>
            <person name="Zhang G."/>
        </authorList>
    </citation>
    <scope>NUCLEOTIDE SEQUENCE</scope>
</reference>
<feature type="region of interest" description="Disordered" evidence="1">
    <location>
        <begin position="196"/>
        <end position="232"/>
    </location>
</feature>
<protein>
    <submittedName>
        <fullName evidence="2">Uncharacterized protein</fullName>
    </submittedName>
</protein>
<accession>F4WP57</accession>
<evidence type="ECO:0000313" key="3">
    <source>
        <dbReference type="Proteomes" id="UP000007755"/>
    </source>
</evidence>
<dbReference type="Proteomes" id="UP000007755">
    <property type="component" value="Unassembled WGS sequence"/>
</dbReference>
<name>F4WP57_ACREC</name>
<gene>
    <name evidence="2" type="ORF">G5I_07567</name>
</gene>
<feature type="compositionally biased region" description="Basic and acidic residues" evidence="1">
    <location>
        <begin position="222"/>
        <end position="232"/>
    </location>
</feature>
<evidence type="ECO:0000256" key="1">
    <source>
        <dbReference type="SAM" id="MobiDB-lite"/>
    </source>
</evidence>
<dbReference type="InParanoid" id="F4WP57"/>